<protein>
    <recommendedName>
        <fullName evidence="2">VanZ-like domain-containing protein</fullName>
    </recommendedName>
</protein>
<keyword evidence="1" id="KW-1133">Transmembrane helix</keyword>
<dbReference type="EMBL" id="BAABFO010000014">
    <property type="protein sequence ID" value="GAA4335866.1"/>
    <property type="molecule type" value="Genomic_DNA"/>
</dbReference>
<evidence type="ECO:0000313" key="3">
    <source>
        <dbReference type="EMBL" id="GAA4335866.1"/>
    </source>
</evidence>
<feature type="transmembrane region" description="Helical" evidence="1">
    <location>
        <begin position="17"/>
        <end position="36"/>
    </location>
</feature>
<evidence type="ECO:0000313" key="4">
    <source>
        <dbReference type="Proteomes" id="UP001501671"/>
    </source>
</evidence>
<reference evidence="4" key="1">
    <citation type="journal article" date="2019" name="Int. J. Syst. Evol. Microbiol.">
        <title>The Global Catalogue of Microorganisms (GCM) 10K type strain sequencing project: providing services to taxonomists for standard genome sequencing and annotation.</title>
        <authorList>
            <consortium name="The Broad Institute Genomics Platform"/>
            <consortium name="The Broad Institute Genome Sequencing Center for Infectious Disease"/>
            <person name="Wu L."/>
            <person name="Ma J."/>
        </authorList>
    </citation>
    <scope>NUCLEOTIDE SEQUENCE [LARGE SCALE GENOMIC DNA]</scope>
    <source>
        <strain evidence="4">JCM 17666</strain>
    </source>
</reference>
<evidence type="ECO:0000259" key="2">
    <source>
        <dbReference type="Pfam" id="PF04892"/>
    </source>
</evidence>
<evidence type="ECO:0000256" key="1">
    <source>
        <dbReference type="SAM" id="Phobius"/>
    </source>
</evidence>
<accession>A0ABP8H8J1</accession>
<dbReference type="Proteomes" id="UP001501671">
    <property type="component" value="Unassembled WGS sequence"/>
</dbReference>
<name>A0ABP8H8J1_9BURK</name>
<keyword evidence="4" id="KW-1185">Reference proteome</keyword>
<organism evidence="3 4">
    <name type="scientific">Pigmentiphaga soli</name>
    <dbReference type="NCBI Taxonomy" id="1007095"/>
    <lineage>
        <taxon>Bacteria</taxon>
        <taxon>Pseudomonadati</taxon>
        <taxon>Pseudomonadota</taxon>
        <taxon>Betaproteobacteria</taxon>
        <taxon>Burkholderiales</taxon>
        <taxon>Alcaligenaceae</taxon>
        <taxon>Pigmentiphaga</taxon>
    </lineage>
</organism>
<keyword evidence="1" id="KW-0472">Membrane</keyword>
<feature type="transmembrane region" description="Helical" evidence="1">
    <location>
        <begin position="74"/>
        <end position="94"/>
    </location>
</feature>
<dbReference type="InterPro" id="IPR006976">
    <property type="entry name" value="VanZ-like"/>
</dbReference>
<sequence>MPTLSALPDLSAYRRQCLWAAAVFYALMIGIGSIPGEANELGRFLPDTVLHFTAYGFLSFLLCIGLGPRTGAALVWRVLALIALMGLVDETIQSTLSYRTADIKDWLVDMASAITVTTGFLLAPARR</sequence>
<comment type="caution">
    <text evidence="3">The sequence shown here is derived from an EMBL/GenBank/DDBJ whole genome shotgun (WGS) entry which is preliminary data.</text>
</comment>
<feature type="transmembrane region" description="Helical" evidence="1">
    <location>
        <begin position="106"/>
        <end position="125"/>
    </location>
</feature>
<dbReference type="NCBIfam" id="NF037970">
    <property type="entry name" value="vanZ_1"/>
    <property type="match status" value="1"/>
</dbReference>
<feature type="transmembrane region" description="Helical" evidence="1">
    <location>
        <begin position="48"/>
        <end position="67"/>
    </location>
</feature>
<gene>
    <name evidence="3" type="ORF">GCM10023144_29620</name>
</gene>
<proteinExistence type="predicted"/>
<feature type="domain" description="VanZ-like" evidence="2">
    <location>
        <begin position="49"/>
        <end position="118"/>
    </location>
</feature>
<dbReference type="RefSeq" id="WP_345250633.1">
    <property type="nucleotide sequence ID" value="NZ_BAABFO010000014.1"/>
</dbReference>
<dbReference type="Pfam" id="PF04892">
    <property type="entry name" value="VanZ"/>
    <property type="match status" value="1"/>
</dbReference>
<keyword evidence="1" id="KW-0812">Transmembrane</keyword>